<organism evidence="2 3">
    <name type="scientific">Lacinutrix gracilariae</name>
    <dbReference type="NCBI Taxonomy" id="1747198"/>
    <lineage>
        <taxon>Bacteria</taxon>
        <taxon>Pseudomonadati</taxon>
        <taxon>Bacteroidota</taxon>
        <taxon>Flavobacteriia</taxon>
        <taxon>Flavobacteriales</taxon>
        <taxon>Flavobacteriaceae</taxon>
        <taxon>Lacinutrix</taxon>
    </lineage>
</organism>
<dbReference type="Gene3D" id="2.40.160.20">
    <property type="match status" value="1"/>
</dbReference>
<dbReference type="InterPro" id="IPR011250">
    <property type="entry name" value="OMP/PagP_B-barrel"/>
</dbReference>
<comment type="caution">
    <text evidence="2">The sequence shown here is derived from an EMBL/GenBank/DDBJ whole genome shotgun (WGS) entry which is preliminary data.</text>
</comment>
<sequence length="163" mass="18410">MKTRFLIGFALFGFTLTTTAQEIAENAIGLRLGDSRGFGAEISYQRAVLDKNRVEVDFGWSDGKNYDGVKLTGIFQWIWNIEGNFNWYAGPGIGFGAYRFENNNGNYNRDSFVYLSGDVGVEYKFDFPLLLSLDIRPEFGLGDDLYDNDDLDLDVGVGVRYTF</sequence>
<keyword evidence="3" id="KW-1185">Reference proteome</keyword>
<proteinExistence type="predicted"/>
<dbReference type="Proteomes" id="UP001597467">
    <property type="component" value="Unassembled WGS sequence"/>
</dbReference>
<name>A0ABW5K0L6_9FLAO</name>
<accession>A0ABW5K0L6</accession>
<dbReference type="EMBL" id="JBHULM010000007">
    <property type="protein sequence ID" value="MFD2541400.1"/>
    <property type="molecule type" value="Genomic_DNA"/>
</dbReference>
<evidence type="ECO:0000256" key="1">
    <source>
        <dbReference type="SAM" id="SignalP"/>
    </source>
</evidence>
<protein>
    <recommendedName>
        <fullName evidence="4">Outer membrane protein beta-barrel domain-containing protein</fullName>
    </recommendedName>
</protein>
<dbReference type="RefSeq" id="WP_379901069.1">
    <property type="nucleotide sequence ID" value="NZ_JBHULM010000007.1"/>
</dbReference>
<dbReference type="SUPFAM" id="SSF56925">
    <property type="entry name" value="OMPA-like"/>
    <property type="match status" value="1"/>
</dbReference>
<gene>
    <name evidence="2" type="ORF">ACFSSB_03650</name>
</gene>
<keyword evidence="1" id="KW-0732">Signal</keyword>
<evidence type="ECO:0000313" key="2">
    <source>
        <dbReference type="EMBL" id="MFD2541400.1"/>
    </source>
</evidence>
<feature type="signal peptide" evidence="1">
    <location>
        <begin position="1"/>
        <end position="20"/>
    </location>
</feature>
<reference evidence="3" key="1">
    <citation type="journal article" date="2019" name="Int. J. Syst. Evol. Microbiol.">
        <title>The Global Catalogue of Microorganisms (GCM) 10K type strain sequencing project: providing services to taxonomists for standard genome sequencing and annotation.</title>
        <authorList>
            <consortium name="The Broad Institute Genomics Platform"/>
            <consortium name="The Broad Institute Genome Sequencing Center for Infectious Disease"/>
            <person name="Wu L."/>
            <person name="Ma J."/>
        </authorList>
    </citation>
    <scope>NUCLEOTIDE SEQUENCE [LARGE SCALE GENOMIC DNA]</scope>
    <source>
        <strain evidence="3">KCTC 42808</strain>
    </source>
</reference>
<evidence type="ECO:0008006" key="4">
    <source>
        <dbReference type="Google" id="ProtNLM"/>
    </source>
</evidence>
<evidence type="ECO:0000313" key="3">
    <source>
        <dbReference type="Proteomes" id="UP001597467"/>
    </source>
</evidence>
<feature type="chain" id="PRO_5045419438" description="Outer membrane protein beta-barrel domain-containing protein" evidence="1">
    <location>
        <begin position="21"/>
        <end position="163"/>
    </location>
</feature>